<dbReference type="InterPro" id="IPR013096">
    <property type="entry name" value="Cupin_2"/>
</dbReference>
<dbReference type="EMBL" id="PEXV01000084">
    <property type="protein sequence ID" value="PIS41558.1"/>
    <property type="molecule type" value="Genomic_DNA"/>
</dbReference>
<dbReference type="Gene3D" id="2.60.120.10">
    <property type="entry name" value="Jelly Rolls"/>
    <property type="match status" value="1"/>
</dbReference>
<proteinExistence type="predicted"/>
<evidence type="ECO:0000259" key="1">
    <source>
        <dbReference type="Pfam" id="PF07883"/>
    </source>
</evidence>
<evidence type="ECO:0000313" key="3">
    <source>
        <dbReference type="Proteomes" id="UP000228711"/>
    </source>
</evidence>
<dbReference type="InterPro" id="IPR014710">
    <property type="entry name" value="RmlC-like_jellyroll"/>
</dbReference>
<dbReference type="SUPFAM" id="SSF51182">
    <property type="entry name" value="RmlC-like cupins"/>
    <property type="match status" value="1"/>
</dbReference>
<evidence type="ECO:0000313" key="2">
    <source>
        <dbReference type="EMBL" id="PIS41558.1"/>
    </source>
</evidence>
<dbReference type="Pfam" id="PF07883">
    <property type="entry name" value="Cupin_2"/>
    <property type="match status" value="1"/>
</dbReference>
<dbReference type="InterPro" id="IPR011051">
    <property type="entry name" value="RmlC_Cupin_sf"/>
</dbReference>
<organism evidence="2 3">
    <name type="scientific">Candidatus Kerfeldbacteria bacterium CG08_land_8_20_14_0_20_42_7</name>
    <dbReference type="NCBI Taxonomy" id="2014245"/>
    <lineage>
        <taxon>Bacteria</taxon>
        <taxon>Candidatus Kerfeldiibacteriota</taxon>
    </lineage>
</organism>
<dbReference type="PANTHER" id="PTHR43346">
    <property type="entry name" value="LIGAND BINDING DOMAIN PROTEIN, PUTATIVE (AFU_ORTHOLOGUE AFUA_6G14370)-RELATED"/>
    <property type="match status" value="1"/>
</dbReference>
<dbReference type="CDD" id="cd02223">
    <property type="entry name" value="cupin_Bh2720-like"/>
    <property type="match status" value="1"/>
</dbReference>
<dbReference type="InterPro" id="IPR052538">
    <property type="entry name" value="Flavonoid_dioxygenase-like"/>
</dbReference>
<feature type="domain" description="Cupin type-2" evidence="1">
    <location>
        <begin position="32"/>
        <end position="101"/>
    </location>
</feature>
<dbReference type="PANTHER" id="PTHR43346:SF1">
    <property type="entry name" value="QUERCETIN 2,3-DIOXYGENASE-RELATED"/>
    <property type="match status" value="1"/>
</dbReference>
<comment type="caution">
    <text evidence="2">The sequence shown here is derived from an EMBL/GenBank/DDBJ whole genome shotgun (WGS) entry which is preliminary data.</text>
</comment>
<reference evidence="3" key="1">
    <citation type="submission" date="2017-09" db="EMBL/GenBank/DDBJ databases">
        <title>Depth-based differentiation of microbial function through sediment-hosted aquifers and enrichment of novel symbionts in the deep terrestrial subsurface.</title>
        <authorList>
            <person name="Probst A.J."/>
            <person name="Ladd B."/>
            <person name="Jarett J.K."/>
            <person name="Geller-Mcgrath D.E."/>
            <person name="Sieber C.M.K."/>
            <person name="Emerson J.B."/>
            <person name="Anantharaman K."/>
            <person name="Thomas B.C."/>
            <person name="Malmstrom R."/>
            <person name="Stieglmeier M."/>
            <person name="Klingl A."/>
            <person name="Woyke T."/>
            <person name="Ryan C.M."/>
            <person name="Banfield J.F."/>
        </authorList>
    </citation>
    <scope>NUCLEOTIDE SEQUENCE [LARGE SCALE GENOMIC DNA]</scope>
</reference>
<name>A0A2H0YST5_9BACT</name>
<protein>
    <submittedName>
        <fullName evidence="2">Cupin domain-containing protein</fullName>
    </submittedName>
</protein>
<dbReference type="AlphaFoldDB" id="A0A2H0YST5"/>
<accession>A0A2H0YST5</accession>
<dbReference type="Proteomes" id="UP000228711">
    <property type="component" value="Unassembled WGS sequence"/>
</dbReference>
<gene>
    <name evidence="2" type="ORF">COT25_02425</name>
</gene>
<sequence length="132" mass="14718">MKGYSDNIEKLTIENTKFRQVLYTAPHSQLVLMALQPGEEIGAEVHEENDQFFRFEKGVGKVIIDGNEHEVSDGFAVVVPAGSKHNVINTSDSDPLKMYTLYAPAHHRDGVSHTTKIEAEADEEEFDGKTTE</sequence>